<feature type="chain" id="PRO_5036266564" description="Secreted protein" evidence="1">
    <location>
        <begin position="28"/>
        <end position="91"/>
    </location>
</feature>
<evidence type="ECO:0008006" key="5">
    <source>
        <dbReference type="Google" id="ProtNLM"/>
    </source>
</evidence>
<proteinExistence type="predicted"/>
<reference evidence="3 4" key="1">
    <citation type="submission" date="2020-07" db="EMBL/GenBank/DDBJ databases">
        <title>Comparative genomics of pyrophilous fungi reveals a link between fire events and developmental genes.</title>
        <authorList>
            <consortium name="DOE Joint Genome Institute"/>
            <person name="Steindorff A.S."/>
            <person name="Carver A."/>
            <person name="Calhoun S."/>
            <person name="Stillman K."/>
            <person name="Liu H."/>
            <person name="Lipzen A."/>
            <person name="Pangilinan J."/>
            <person name="Labutti K."/>
            <person name="Bruns T.D."/>
            <person name="Grigoriev I.V."/>
        </authorList>
    </citation>
    <scope>NUCLEOTIDE SEQUENCE [LARGE SCALE GENOMIC DNA]</scope>
    <source>
        <strain evidence="3 4">CBS 144469</strain>
    </source>
</reference>
<sequence length="91" mass="10014">MLLAGRRYVATSSFSFLLLRLSSPSLSSCVCPSKLLFSFSHDSRHWHGSAKGFDWLIRLHALFYSTGDASLAHSQNIRTQLTGNISVATSP</sequence>
<evidence type="ECO:0000313" key="2">
    <source>
        <dbReference type="EMBL" id="KAF6763436.1"/>
    </source>
</evidence>
<organism evidence="3 4">
    <name type="scientific">Ephemerocybe angulata</name>
    <dbReference type="NCBI Taxonomy" id="980116"/>
    <lineage>
        <taxon>Eukaryota</taxon>
        <taxon>Fungi</taxon>
        <taxon>Dikarya</taxon>
        <taxon>Basidiomycota</taxon>
        <taxon>Agaricomycotina</taxon>
        <taxon>Agaricomycetes</taxon>
        <taxon>Agaricomycetidae</taxon>
        <taxon>Agaricales</taxon>
        <taxon>Agaricineae</taxon>
        <taxon>Psathyrellaceae</taxon>
        <taxon>Ephemerocybe</taxon>
    </lineage>
</organism>
<protein>
    <recommendedName>
        <fullName evidence="5">Secreted protein</fullName>
    </recommendedName>
</protein>
<dbReference type="EMBL" id="JACGCI010000006">
    <property type="protein sequence ID" value="KAF6763436.1"/>
    <property type="molecule type" value="Genomic_DNA"/>
</dbReference>
<dbReference type="Proteomes" id="UP000521943">
    <property type="component" value="Unassembled WGS sequence"/>
</dbReference>
<dbReference type="EMBL" id="JACGCI010000006">
    <property type="protein sequence ID" value="KAF6763440.1"/>
    <property type="molecule type" value="Genomic_DNA"/>
</dbReference>
<comment type="caution">
    <text evidence="3">The sequence shown here is derived from an EMBL/GenBank/DDBJ whole genome shotgun (WGS) entry which is preliminary data.</text>
</comment>
<evidence type="ECO:0000313" key="4">
    <source>
        <dbReference type="Proteomes" id="UP000521943"/>
    </source>
</evidence>
<evidence type="ECO:0000313" key="3">
    <source>
        <dbReference type="EMBL" id="KAF6763440.1"/>
    </source>
</evidence>
<feature type="signal peptide" evidence="1">
    <location>
        <begin position="1"/>
        <end position="27"/>
    </location>
</feature>
<evidence type="ECO:0000256" key="1">
    <source>
        <dbReference type="SAM" id="SignalP"/>
    </source>
</evidence>
<keyword evidence="1" id="KW-0732">Signal</keyword>
<accession>A0A8H6ID90</accession>
<gene>
    <name evidence="2" type="ORF">DFP72DRAFT_875594</name>
    <name evidence="3" type="ORF">DFP72DRAFT_875632</name>
</gene>
<keyword evidence="4" id="KW-1185">Reference proteome</keyword>
<name>A0A8H6ID90_9AGAR</name>
<dbReference type="AlphaFoldDB" id="A0A8H6ID90"/>